<dbReference type="PANTHER" id="PTHR42879">
    <property type="entry name" value="3-OXOACYL-(ACYL-CARRIER-PROTEIN) REDUCTASE"/>
    <property type="match status" value="1"/>
</dbReference>
<evidence type="ECO:0000256" key="1">
    <source>
        <dbReference type="ARBA" id="ARBA00006484"/>
    </source>
</evidence>
<dbReference type="InterPro" id="IPR050259">
    <property type="entry name" value="SDR"/>
</dbReference>
<evidence type="ECO:0000313" key="3">
    <source>
        <dbReference type="EMBL" id="WAH39231.1"/>
    </source>
</evidence>
<reference evidence="3" key="1">
    <citation type="submission" date="2022-08" db="EMBL/GenBank/DDBJ databases">
        <title>Alicyclobacillus dauci DSM2870, complete genome.</title>
        <authorList>
            <person name="Wang Q."/>
            <person name="Cai R."/>
            <person name="Wang Z."/>
        </authorList>
    </citation>
    <scope>NUCLEOTIDE SEQUENCE</scope>
    <source>
        <strain evidence="3">DSM 28700</strain>
    </source>
</reference>
<dbReference type="RefSeq" id="WP_268046893.1">
    <property type="nucleotide sequence ID" value="NZ_CP104064.1"/>
</dbReference>
<accession>A0ABY6ZAE6</accession>
<dbReference type="PRINTS" id="PR00080">
    <property type="entry name" value="SDRFAMILY"/>
</dbReference>
<keyword evidence="4" id="KW-1185">Reference proteome</keyword>
<name>A0ABY6ZAE6_9BACL</name>
<dbReference type="PROSITE" id="PS00061">
    <property type="entry name" value="ADH_SHORT"/>
    <property type="match status" value="1"/>
</dbReference>
<feature type="domain" description="Ketoreductase" evidence="2">
    <location>
        <begin position="16"/>
        <end position="200"/>
    </location>
</feature>
<organism evidence="3 4">
    <name type="scientific">Alicyclobacillus dauci</name>
    <dbReference type="NCBI Taxonomy" id="1475485"/>
    <lineage>
        <taxon>Bacteria</taxon>
        <taxon>Bacillati</taxon>
        <taxon>Bacillota</taxon>
        <taxon>Bacilli</taxon>
        <taxon>Bacillales</taxon>
        <taxon>Alicyclobacillaceae</taxon>
        <taxon>Alicyclobacillus</taxon>
    </lineage>
</organism>
<dbReference type="Gene3D" id="3.40.50.720">
    <property type="entry name" value="NAD(P)-binding Rossmann-like Domain"/>
    <property type="match status" value="1"/>
</dbReference>
<dbReference type="SMART" id="SM00822">
    <property type="entry name" value="PKS_KR"/>
    <property type="match status" value="1"/>
</dbReference>
<evidence type="ECO:0000313" key="4">
    <source>
        <dbReference type="Proteomes" id="UP001164803"/>
    </source>
</evidence>
<sequence length="256" mass="27158">MSRDTHSHSHQTLQGRVAIVTGASRGIGRSIAIELASAGASLVVNFRQNQDLAEEVVEQCRSHDVQAIAVQADTSDEKAVKHLLMSATELGIPDILVNNAGVSHYGLLMDMSLETWKSVIDVNLTSSFLCTREAIPLLRRNGRGRIINIASIHGLSGASCEAAYAASKAGVIALTKSLAQELGSLGITVNAIAPGVIDTDMMASFSREEREAMVDETPLNRLGHPTDVAAIVRFLASDEAGFITGQTIRVDGGRIS</sequence>
<dbReference type="InterPro" id="IPR057326">
    <property type="entry name" value="KR_dom"/>
</dbReference>
<gene>
    <name evidence="3" type="ORF">NZD86_14745</name>
</gene>
<dbReference type="Pfam" id="PF13561">
    <property type="entry name" value="adh_short_C2"/>
    <property type="match status" value="1"/>
</dbReference>
<comment type="similarity">
    <text evidence="1">Belongs to the short-chain dehydrogenases/reductases (SDR) family.</text>
</comment>
<dbReference type="EMBL" id="CP104064">
    <property type="protein sequence ID" value="WAH39231.1"/>
    <property type="molecule type" value="Genomic_DNA"/>
</dbReference>
<dbReference type="Proteomes" id="UP001164803">
    <property type="component" value="Chromosome"/>
</dbReference>
<dbReference type="NCBIfam" id="NF005559">
    <property type="entry name" value="PRK07231.1"/>
    <property type="match status" value="1"/>
</dbReference>
<dbReference type="InterPro" id="IPR020904">
    <property type="entry name" value="Sc_DH/Rdtase_CS"/>
</dbReference>
<proteinExistence type="inferred from homology"/>
<dbReference type="NCBIfam" id="NF047420">
    <property type="entry name" value="EF_P_mod_YmfI"/>
    <property type="match status" value="1"/>
</dbReference>
<dbReference type="SUPFAM" id="SSF51735">
    <property type="entry name" value="NAD(P)-binding Rossmann-fold domains"/>
    <property type="match status" value="1"/>
</dbReference>
<dbReference type="PANTHER" id="PTHR42879:SF2">
    <property type="entry name" value="3-OXOACYL-[ACYL-CARRIER-PROTEIN] REDUCTASE FABG"/>
    <property type="match status" value="1"/>
</dbReference>
<protein>
    <submittedName>
        <fullName evidence="3">SDR family oxidoreductase</fullName>
    </submittedName>
</protein>
<dbReference type="PRINTS" id="PR00081">
    <property type="entry name" value="GDHRDH"/>
</dbReference>
<dbReference type="InterPro" id="IPR002347">
    <property type="entry name" value="SDR_fam"/>
</dbReference>
<dbReference type="InterPro" id="IPR036291">
    <property type="entry name" value="NAD(P)-bd_dom_sf"/>
</dbReference>
<dbReference type="NCBIfam" id="NF009466">
    <property type="entry name" value="PRK12826.1-2"/>
    <property type="match status" value="1"/>
</dbReference>
<evidence type="ECO:0000259" key="2">
    <source>
        <dbReference type="SMART" id="SM00822"/>
    </source>
</evidence>